<name>A0A397TE01_9GLOM</name>
<reference evidence="1 2" key="1">
    <citation type="submission" date="2018-06" db="EMBL/GenBank/DDBJ databases">
        <title>Comparative genomics reveals the genomic features of Rhizophagus irregularis, R. cerebriforme, R. diaphanum and Gigaspora rosea, and their symbiotic lifestyle signature.</title>
        <authorList>
            <person name="Morin E."/>
            <person name="San Clemente H."/>
            <person name="Chen E.C.H."/>
            <person name="De La Providencia I."/>
            <person name="Hainaut M."/>
            <person name="Kuo A."/>
            <person name="Kohler A."/>
            <person name="Murat C."/>
            <person name="Tang N."/>
            <person name="Roy S."/>
            <person name="Loubradou J."/>
            <person name="Henrissat B."/>
            <person name="Grigoriev I.V."/>
            <person name="Corradi N."/>
            <person name="Roux C."/>
            <person name="Martin F.M."/>
        </authorList>
    </citation>
    <scope>NUCLEOTIDE SEQUENCE [LARGE SCALE GENOMIC DNA]</scope>
    <source>
        <strain evidence="1 2">DAOM 227022</strain>
    </source>
</reference>
<gene>
    <name evidence="1" type="ORF">C1645_817041</name>
</gene>
<dbReference type="AlphaFoldDB" id="A0A397TE01"/>
<proteinExistence type="predicted"/>
<evidence type="ECO:0000313" key="1">
    <source>
        <dbReference type="EMBL" id="RIA95196.1"/>
    </source>
</evidence>
<keyword evidence="2" id="KW-1185">Reference proteome</keyword>
<comment type="caution">
    <text evidence="1">The sequence shown here is derived from an EMBL/GenBank/DDBJ whole genome shotgun (WGS) entry which is preliminary data.</text>
</comment>
<dbReference type="Proteomes" id="UP000265703">
    <property type="component" value="Unassembled WGS sequence"/>
</dbReference>
<protein>
    <submittedName>
        <fullName evidence="1">Uncharacterized protein</fullName>
    </submittedName>
</protein>
<sequence>MSSSNYGSRNNNQRTPRALQPINMTHNTNNINQNHVSVVLQIRFLNNSNTINLISRITTHQISDNSLENDFFNGTNFDNNNNFESLILPAGSSPTSSFL</sequence>
<evidence type="ECO:0000313" key="2">
    <source>
        <dbReference type="Proteomes" id="UP000265703"/>
    </source>
</evidence>
<dbReference type="EMBL" id="QKYT01000066">
    <property type="protein sequence ID" value="RIA95196.1"/>
    <property type="molecule type" value="Genomic_DNA"/>
</dbReference>
<accession>A0A397TE01</accession>
<organism evidence="1 2">
    <name type="scientific">Glomus cerebriforme</name>
    <dbReference type="NCBI Taxonomy" id="658196"/>
    <lineage>
        <taxon>Eukaryota</taxon>
        <taxon>Fungi</taxon>
        <taxon>Fungi incertae sedis</taxon>
        <taxon>Mucoromycota</taxon>
        <taxon>Glomeromycotina</taxon>
        <taxon>Glomeromycetes</taxon>
        <taxon>Glomerales</taxon>
        <taxon>Glomeraceae</taxon>
        <taxon>Glomus</taxon>
    </lineage>
</organism>